<dbReference type="GO" id="GO:0003824">
    <property type="term" value="F:catalytic activity"/>
    <property type="evidence" value="ECO:0007669"/>
    <property type="project" value="InterPro"/>
</dbReference>
<dbReference type="RefSeq" id="WP_009384535.1">
    <property type="nucleotide sequence ID" value="NZ_AMSQ01000020.1"/>
</dbReference>
<keyword evidence="2" id="KW-0663">Pyridoxal phosphate</keyword>
<gene>
    <name evidence="4" type="ORF">C273_09879</name>
</gene>
<dbReference type="InterPro" id="IPR052357">
    <property type="entry name" value="Orn_Lys_Arg_decarboxylase-I"/>
</dbReference>
<dbReference type="Proteomes" id="UP000009885">
    <property type="component" value="Unassembled WGS sequence"/>
</dbReference>
<sequence>MTRLPLNDQLQSFFRNKPISLHVPGHKNMTIGDLDQIEGYMDITEITGFDDLHEAEAILKESMKTLEKHSDYEAVFLVNGTTSGILSVIQAFSSGEGVYVMPRNMHKSVFNALDLSHQRAHILPMCQSRVTSQYQGPQPASCAKINDFKQAKLGIFTYPNYYGETFDIRSWIDHLHQLDVPVLIDEAHGAHFDLEGFPESTLNMGADYVVQSFHKSLPAFTMSSVIYIHKDAKLRHEVKRYLTQFQSSSPSYLLMAGLERAAQFYHHYDSGIFFEKRAKLIGLLKGKGFDVREVDDPLKLVVRYPNVTGYDVKRLFEESHIYVELDDMYQVLLVLPLWHEGDRFNFELLSQRIQAFDTSRLEPAQLQATELYLDGGAYYSERFKTLEMPYQDAVGCVLGQHIMPYPPGIPILFKGEIITQDMIKLIRHWLSFDVRIEGLHDGKIKVKE</sequence>
<dbReference type="PANTHER" id="PTHR43277">
    <property type="entry name" value="ARGININE DECARBOXYLASE"/>
    <property type="match status" value="1"/>
</dbReference>
<dbReference type="InterPro" id="IPR015421">
    <property type="entry name" value="PyrdxlP-dep_Trfase_major"/>
</dbReference>
<dbReference type="PANTHER" id="PTHR43277:SF3">
    <property type="entry name" value="DECARBOXYLASE, PUTATIVE-RELATED"/>
    <property type="match status" value="1"/>
</dbReference>
<dbReference type="AlphaFoldDB" id="K9AU58"/>
<evidence type="ECO:0000256" key="1">
    <source>
        <dbReference type="ARBA" id="ARBA00001933"/>
    </source>
</evidence>
<accession>K9AU58</accession>
<dbReference type="Gene3D" id="3.40.640.10">
    <property type="entry name" value="Type I PLP-dependent aspartate aminotransferase-like (Major domain)"/>
    <property type="match status" value="1"/>
</dbReference>
<dbReference type="SUPFAM" id="SSF53383">
    <property type="entry name" value="PLP-dependent transferases"/>
    <property type="match status" value="1"/>
</dbReference>
<evidence type="ECO:0000313" key="4">
    <source>
        <dbReference type="EMBL" id="EKU46137.1"/>
    </source>
</evidence>
<dbReference type="InterPro" id="IPR036633">
    <property type="entry name" value="Prn/Lys/Arg_de-COase_C_sf"/>
</dbReference>
<dbReference type="InterPro" id="IPR000310">
    <property type="entry name" value="Orn/Lys/Arg_deCO2ase_major_dom"/>
</dbReference>
<evidence type="ECO:0000313" key="5">
    <source>
        <dbReference type="Proteomes" id="UP000009885"/>
    </source>
</evidence>
<reference evidence="4 5" key="1">
    <citation type="journal article" date="2013" name="Genome Announc.">
        <title>Genome Sequence of Staphylococcus massiliensis Strain S46, Isolated from the Surface of Healthy Human Skin.</title>
        <authorList>
            <person name="Srivastav R."/>
            <person name="Singh A."/>
            <person name="Jangir P.K."/>
            <person name="Kumari C."/>
            <person name="Muduli S."/>
            <person name="Sharma R."/>
        </authorList>
    </citation>
    <scope>NUCLEOTIDE SEQUENCE [LARGE SCALE GENOMIC DNA]</scope>
    <source>
        <strain evidence="4 5">S46</strain>
    </source>
</reference>
<keyword evidence="5" id="KW-1185">Reference proteome</keyword>
<evidence type="ECO:0000259" key="3">
    <source>
        <dbReference type="Pfam" id="PF01276"/>
    </source>
</evidence>
<comment type="caution">
    <text evidence="4">The sequence shown here is derived from an EMBL/GenBank/DDBJ whole genome shotgun (WGS) entry which is preliminary data.</text>
</comment>
<dbReference type="EMBL" id="AMSQ01000020">
    <property type="protein sequence ID" value="EKU46137.1"/>
    <property type="molecule type" value="Genomic_DNA"/>
</dbReference>
<comment type="cofactor">
    <cofactor evidence="1">
        <name>pyridoxal 5'-phosphate</name>
        <dbReference type="ChEBI" id="CHEBI:597326"/>
    </cofactor>
</comment>
<protein>
    <submittedName>
        <fullName evidence="4">Putative Orn/Lys/Arg decarboxylase</fullName>
    </submittedName>
</protein>
<dbReference type="eggNOG" id="COG1982">
    <property type="taxonomic scope" value="Bacteria"/>
</dbReference>
<dbReference type="SUPFAM" id="SSF55904">
    <property type="entry name" value="Ornithine decarboxylase C-terminal domain"/>
    <property type="match status" value="1"/>
</dbReference>
<feature type="domain" description="Orn/Lys/Arg decarboxylases family 1 pyridoxal-P attachment site" evidence="3">
    <location>
        <begin position="5"/>
        <end position="267"/>
    </location>
</feature>
<dbReference type="OrthoDB" id="9815233at2"/>
<dbReference type="Pfam" id="PF01276">
    <property type="entry name" value="OKR_DC_1"/>
    <property type="match status" value="1"/>
</dbReference>
<dbReference type="InterPro" id="IPR015424">
    <property type="entry name" value="PyrdxlP-dep_Trfase"/>
</dbReference>
<evidence type="ECO:0000256" key="2">
    <source>
        <dbReference type="ARBA" id="ARBA00022898"/>
    </source>
</evidence>
<dbReference type="PATRIC" id="fig|1229783.3.peg.1973"/>
<dbReference type="Gene3D" id="3.90.105.10">
    <property type="entry name" value="Molybdopterin biosynthesis moea protein, domain 2"/>
    <property type="match status" value="1"/>
</dbReference>
<proteinExistence type="predicted"/>
<organism evidence="4 5">
    <name type="scientific">Staphylococcus massiliensis S46</name>
    <dbReference type="NCBI Taxonomy" id="1229783"/>
    <lineage>
        <taxon>Bacteria</taxon>
        <taxon>Bacillati</taxon>
        <taxon>Bacillota</taxon>
        <taxon>Bacilli</taxon>
        <taxon>Bacillales</taxon>
        <taxon>Staphylococcaceae</taxon>
        <taxon>Staphylococcus</taxon>
    </lineage>
</organism>
<dbReference type="STRING" id="1229783.C273_09879"/>
<name>K9AU58_9STAP</name>